<accession>A0ABQ5FQ69</accession>
<sequence>MHILRFRGANNDLNVLYGSPLFDDELADRAPECPFVVNGHTYRKCYYLPDGIYPAWSTFVKTFSVATDEKTLKFKRVQESSRKDIERAFGVLQGRWGIIRQPARACQINMLKKIMYCYIILHNMILDDEGFEVNMRDLFVSPEPNIARNWVERCELHFRKSKELRDRKMHIDLRQDLVEHLWNNHYGTRKCSVNGYPSKCDAVQFLSDVIEHFADVASLFEDFCQRLHCSQLS</sequence>
<dbReference type="Proteomes" id="UP001151760">
    <property type="component" value="Unassembled WGS sequence"/>
</dbReference>
<dbReference type="EMBL" id="BQNB010017635">
    <property type="protein sequence ID" value="GJT65496.1"/>
    <property type="molecule type" value="Genomic_DNA"/>
</dbReference>
<name>A0ABQ5FQ69_9ASTR</name>
<evidence type="ECO:0000313" key="2">
    <source>
        <dbReference type="Proteomes" id="UP001151760"/>
    </source>
</evidence>
<dbReference type="Pfam" id="PF04827">
    <property type="entry name" value="Plant_tran"/>
    <property type="match status" value="1"/>
</dbReference>
<dbReference type="PANTHER" id="PTHR47150:SF4">
    <property type="entry name" value="HARBINGER TRANSPOSASE-DERIVED PROTEIN-RELATED"/>
    <property type="match status" value="1"/>
</dbReference>
<protein>
    <submittedName>
        <fullName evidence="1">ALP1-like protein isoform X1</fullName>
    </submittedName>
</protein>
<gene>
    <name evidence="1" type="ORF">Tco_1016976</name>
</gene>
<organism evidence="1 2">
    <name type="scientific">Tanacetum coccineum</name>
    <dbReference type="NCBI Taxonomy" id="301880"/>
    <lineage>
        <taxon>Eukaryota</taxon>
        <taxon>Viridiplantae</taxon>
        <taxon>Streptophyta</taxon>
        <taxon>Embryophyta</taxon>
        <taxon>Tracheophyta</taxon>
        <taxon>Spermatophyta</taxon>
        <taxon>Magnoliopsida</taxon>
        <taxon>eudicotyledons</taxon>
        <taxon>Gunneridae</taxon>
        <taxon>Pentapetalae</taxon>
        <taxon>asterids</taxon>
        <taxon>campanulids</taxon>
        <taxon>Asterales</taxon>
        <taxon>Asteraceae</taxon>
        <taxon>Asteroideae</taxon>
        <taxon>Anthemideae</taxon>
        <taxon>Anthemidinae</taxon>
        <taxon>Tanacetum</taxon>
    </lineage>
</organism>
<reference evidence="1" key="1">
    <citation type="journal article" date="2022" name="Int. J. Mol. Sci.">
        <title>Draft Genome of Tanacetum Coccineum: Genomic Comparison of Closely Related Tanacetum-Family Plants.</title>
        <authorList>
            <person name="Yamashiro T."/>
            <person name="Shiraishi A."/>
            <person name="Nakayama K."/>
            <person name="Satake H."/>
        </authorList>
    </citation>
    <scope>NUCLEOTIDE SEQUENCE</scope>
</reference>
<dbReference type="InterPro" id="IPR006912">
    <property type="entry name" value="Harbinger_derived_prot"/>
</dbReference>
<evidence type="ECO:0000313" key="1">
    <source>
        <dbReference type="EMBL" id="GJT65496.1"/>
    </source>
</evidence>
<dbReference type="PANTHER" id="PTHR47150">
    <property type="entry name" value="OS12G0169200 PROTEIN"/>
    <property type="match status" value="1"/>
</dbReference>
<reference evidence="1" key="2">
    <citation type="submission" date="2022-01" db="EMBL/GenBank/DDBJ databases">
        <authorList>
            <person name="Yamashiro T."/>
            <person name="Shiraishi A."/>
            <person name="Satake H."/>
            <person name="Nakayama K."/>
        </authorList>
    </citation>
    <scope>NUCLEOTIDE SEQUENCE</scope>
</reference>
<keyword evidence="2" id="KW-1185">Reference proteome</keyword>
<comment type="caution">
    <text evidence="1">The sequence shown here is derived from an EMBL/GenBank/DDBJ whole genome shotgun (WGS) entry which is preliminary data.</text>
</comment>
<proteinExistence type="predicted"/>